<proteinExistence type="predicted"/>
<evidence type="ECO:0000256" key="4">
    <source>
        <dbReference type="ARBA" id="ARBA00022840"/>
    </source>
</evidence>
<protein>
    <submittedName>
        <fullName evidence="11">ABC transporter ATP-binding protein</fullName>
    </submittedName>
</protein>
<feature type="transmembrane region" description="Helical" evidence="8">
    <location>
        <begin position="51"/>
        <end position="69"/>
    </location>
</feature>
<dbReference type="InterPro" id="IPR017871">
    <property type="entry name" value="ABC_transporter-like_CS"/>
</dbReference>
<evidence type="ECO:0000256" key="8">
    <source>
        <dbReference type="SAM" id="Phobius"/>
    </source>
</evidence>
<dbReference type="GO" id="GO:0034040">
    <property type="term" value="F:ATPase-coupled lipid transmembrane transporter activity"/>
    <property type="evidence" value="ECO:0007669"/>
    <property type="project" value="TreeGrafter"/>
</dbReference>
<comment type="subcellular location">
    <subcellularLocation>
        <location evidence="1">Cell membrane</location>
        <topology evidence="1">Multi-pass membrane protein</topology>
    </subcellularLocation>
</comment>
<dbReference type="AlphaFoldDB" id="A0A850P9Q6"/>
<keyword evidence="5 8" id="KW-1133">Transmembrane helix</keyword>
<dbReference type="InterPro" id="IPR011527">
    <property type="entry name" value="ABC1_TM_dom"/>
</dbReference>
<dbReference type="InterPro" id="IPR039421">
    <property type="entry name" value="Type_1_exporter"/>
</dbReference>
<dbReference type="Gene3D" id="3.40.50.300">
    <property type="entry name" value="P-loop containing nucleotide triphosphate hydrolases"/>
    <property type="match status" value="1"/>
</dbReference>
<feature type="transmembrane region" description="Helical" evidence="8">
    <location>
        <begin position="140"/>
        <end position="170"/>
    </location>
</feature>
<dbReference type="Pfam" id="PF00005">
    <property type="entry name" value="ABC_tran"/>
    <property type="match status" value="1"/>
</dbReference>
<dbReference type="InterPro" id="IPR027417">
    <property type="entry name" value="P-loop_NTPase"/>
</dbReference>
<evidence type="ECO:0000313" key="12">
    <source>
        <dbReference type="Proteomes" id="UP000585665"/>
    </source>
</evidence>
<dbReference type="GO" id="GO:0016887">
    <property type="term" value="F:ATP hydrolysis activity"/>
    <property type="evidence" value="ECO:0007669"/>
    <property type="project" value="InterPro"/>
</dbReference>
<evidence type="ECO:0000256" key="1">
    <source>
        <dbReference type="ARBA" id="ARBA00004651"/>
    </source>
</evidence>
<dbReference type="GO" id="GO:0140359">
    <property type="term" value="F:ABC-type transporter activity"/>
    <property type="evidence" value="ECO:0007669"/>
    <property type="project" value="InterPro"/>
</dbReference>
<dbReference type="FunFam" id="3.40.50.300:FF:000218">
    <property type="entry name" value="Multidrug ABC transporter ATP-binding protein"/>
    <property type="match status" value="1"/>
</dbReference>
<dbReference type="SMART" id="SM00382">
    <property type="entry name" value="AAA"/>
    <property type="match status" value="1"/>
</dbReference>
<feature type="transmembrane region" description="Helical" evidence="8">
    <location>
        <begin position="111"/>
        <end position="134"/>
    </location>
</feature>
<dbReference type="InterPro" id="IPR003439">
    <property type="entry name" value="ABC_transporter-like_ATP-bd"/>
</dbReference>
<feature type="transmembrane region" description="Helical" evidence="8">
    <location>
        <begin position="12"/>
        <end position="31"/>
    </location>
</feature>
<comment type="function">
    <text evidence="7">Part of an ABC transporter complex. Transmembrane domains (TMD) form a pore in the inner membrane and the ATP-binding domain (NBD) is responsible for energy generation.</text>
</comment>
<dbReference type="SUPFAM" id="SSF90123">
    <property type="entry name" value="ABC transporter transmembrane region"/>
    <property type="match status" value="1"/>
</dbReference>
<dbReference type="PROSITE" id="PS50893">
    <property type="entry name" value="ABC_TRANSPORTER_2"/>
    <property type="match status" value="1"/>
</dbReference>
<dbReference type="Proteomes" id="UP000585665">
    <property type="component" value="Unassembled WGS sequence"/>
</dbReference>
<evidence type="ECO:0000256" key="6">
    <source>
        <dbReference type="ARBA" id="ARBA00023136"/>
    </source>
</evidence>
<reference evidence="11 12" key="1">
    <citation type="submission" date="2020-06" db="EMBL/GenBank/DDBJ databases">
        <title>Description of novel acetic acid bacteria.</title>
        <authorList>
            <person name="Sombolestani A."/>
        </authorList>
    </citation>
    <scope>NUCLEOTIDE SEQUENCE [LARGE SCALE GENOMIC DNA]</scope>
    <source>
        <strain evidence="11 12">LMG 27010</strain>
    </source>
</reference>
<dbReference type="PROSITE" id="PS50929">
    <property type="entry name" value="ABC_TM1F"/>
    <property type="match status" value="1"/>
</dbReference>
<evidence type="ECO:0000259" key="9">
    <source>
        <dbReference type="PROSITE" id="PS50893"/>
    </source>
</evidence>
<evidence type="ECO:0000256" key="7">
    <source>
        <dbReference type="ARBA" id="ARBA00024725"/>
    </source>
</evidence>
<dbReference type="SUPFAM" id="SSF52540">
    <property type="entry name" value="P-loop containing nucleoside triphosphate hydrolases"/>
    <property type="match status" value="1"/>
</dbReference>
<accession>A0A850P9Q6</accession>
<dbReference type="InterPro" id="IPR003593">
    <property type="entry name" value="AAA+_ATPase"/>
</dbReference>
<organism evidence="11 12">
    <name type="scientific">Ameyamaea chiangmaiensis</name>
    <dbReference type="NCBI Taxonomy" id="442969"/>
    <lineage>
        <taxon>Bacteria</taxon>
        <taxon>Pseudomonadati</taxon>
        <taxon>Pseudomonadota</taxon>
        <taxon>Alphaproteobacteria</taxon>
        <taxon>Acetobacterales</taxon>
        <taxon>Acetobacteraceae</taxon>
        <taxon>Ameyamaea</taxon>
    </lineage>
</organism>
<keyword evidence="12" id="KW-1185">Reference proteome</keyword>
<dbReference type="PROSITE" id="PS00211">
    <property type="entry name" value="ABC_TRANSPORTER_1"/>
    <property type="match status" value="1"/>
</dbReference>
<gene>
    <name evidence="11" type="ORF">HUK82_01745</name>
</gene>
<name>A0A850P9Q6_9PROT</name>
<keyword evidence="3" id="KW-0547">Nucleotide-binding</keyword>
<evidence type="ECO:0000256" key="5">
    <source>
        <dbReference type="ARBA" id="ARBA00022989"/>
    </source>
</evidence>
<dbReference type="Gene3D" id="1.20.1560.10">
    <property type="entry name" value="ABC transporter type 1, transmembrane domain"/>
    <property type="match status" value="1"/>
</dbReference>
<feature type="domain" description="ABC transmembrane type-1" evidence="10">
    <location>
        <begin position="14"/>
        <end position="297"/>
    </location>
</feature>
<feature type="transmembrane region" description="Helical" evidence="8">
    <location>
        <begin position="240"/>
        <end position="259"/>
    </location>
</feature>
<evidence type="ECO:0000259" key="10">
    <source>
        <dbReference type="PROSITE" id="PS50929"/>
    </source>
</evidence>
<dbReference type="PANTHER" id="PTHR24221:SF654">
    <property type="entry name" value="ATP-BINDING CASSETTE SUB-FAMILY B MEMBER 6"/>
    <property type="match status" value="1"/>
</dbReference>
<comment type="caution">
    <text evidence="11">The sequence shown here is derived from an EMBL/GenBank/DDBJ whole genome shotgun (WGS) entry which is preliminary data.</text>
</comment>
<keyword evidence="2 8" id="KW-0812">Transmembrane</keyword>
<keyword evidence="6 8" id="KW-0472">Membrane</keyword>
<dbReference type="PROSITE" id="PS51257">
    <property type="entry name" value="PROKAR_LIPOPROTEIN"/>
    <property type="match status" value="1"/>
</dbReference>
<evidence type="ECO:0000313" key="11">
    <source>
        <dbReference type="EMBL" id="NVN39290.1"/>
    </source>
</evidence>
<sequence>MWRYVRHHPVRHGVIFLSVVFAVACTVIGSYATRYLVDTLTAHAHGPMGPVWHAVTLLAVLIACDNMSWRVGGWYASHAFVEVTGDLRRDLFRYLTAHSAPYFSDRMPGALAARIGTAATASFTLESLATWNVLPPCLNVALSITLLATVSPVMAVVIVVLAAALALLMFRMAESGRSHHQLFASEAATVDAEMLDVVSSMPLVRSFGMVGRERERLAGVIEREMGARGRSLRYLEKLRLVHAVLTALLTAGLLIWVVLLWHSGAASIGDVVMVITLGFMILHGTRDLAVALVETIQHTARLEEALSALLVPHDMKDDPHALTFEAHPRGEIIFDDVTFAYPGGETPVLDHFNLHIRAGTRVGLVGRSGSGKSTVIGLLQRMRFVQGGAILVDGLDTRRLTEESLRASMSVVPQDVTMLRRSVLENIRYGKPEASEDEVIAAATAAGCLDFIEAMPEGFATEVGDRGVKLSGGQRQRIAIARAFLRNAPILILDEATSALDSESEQHVQAALDRLMMGRTVIAVAHRLSTLKTFDRIVVMQYGRIVQDDSPQMLERMDGPYRDLLSRQAMSLDDVI</sequence>
<dbReference type="Pfam" id="PF00664">
    <property type="entry name" value="ABC_membrane"/>
    <property type="match status" value="1"/>
</dbReference>
<dbReference type="PANTHER" id="PTHR24221">
    <property type="entry name" value="ATP-BINDING CASSETTE SUB-FAMILY B"/>
    <property type="match status" value="1"/>
</dbReference>
<dbReference type="GO" id="GO:0005524">
    <property type="term" value="F:ATP binding"/>
    <property type="evidence" value="ECO:0007669"/>
    <property type="project" value="UniProtKB-KW"/>
</dbReference>
<evidence type="ECO:0000256" key="2">
    <source>
        <dbReference type="ARBA" id="ARBA00022692"/>
    </source>
</evidence>
<dbReference type="InterPro" id="IPR036640">
    <property type="entry name" value="ABC1_TM_sf"/>
</dbReference>
<dbReference type="GO" id="GO:0005886">
    <property type="term" value="C:plasma membrane"/>
    <property type="evidence" value="ECO:0007669"/>
    <property type="project" value="UniProtKB-SubCell"/>
</dbReference>
<evidence type="ECO:0000256" key="3">
    <source>
        <dbReference type="ARBA" id="ARBA00022741"/>
    </source>
</evidence>
<feature type="domain" description="ABC transporter" evidence="9">
    <location>
        <begin position="332"/>
        <end position="567"/>
    </location>
</feature>
<dbReference type="EMBL" id="JABXXR010000006">
    <property type="protein sequence ID" value="NVN39290.1"/>
    <property type="molecule type" value="Genomic_DNA"/>
</dbReference>
<keyword evidence="4 11" id="KW-0067">ATP-binding</keyword>